<comment type="caution">
    <text evidence="13">The sequence shown here is derived from an EMBL/GenBank/DDBJ whole genome shotgun (WGS) entry which is preliminary data.</text>
</comment>
<comment type="catalytic activity">
    <reaction evidence="9 10">
        <text>L-threonyl-[protein] + FAD = FMN-L-threonyl-[protein] + AMP + H(+)</text>
        <dbReference type="Rhea" id="RHEA:36847"/>
        <dbReference type="Rhea" id="RHEA-COMP:11060"/>
        <dbReference type="Rhea" id="RHEA-COMP:11061"/>
        <dbReference type="ChEBI" id="CHEBI:15378"/>
        <dbReference type="ChEBI" id="CHEBI:30013"/>
        <dbReference type="ChEBI" id="CHEBI:57692"/>
        <dbReference type="ChEBI" id="CHEBI:74257"/>
        <dbReference type="ChEBI" id="CHEBI:456215"/>
        <dbReference type="EC" id="2.7.1.180"/>
    </reaction>
</comment>
<evidence type="ECO:0000313" key="13">
    <source>
        <dbReference type="EMBL" id="OXT00800.1"/>
    </source>
</evidence>
<dbReference type="PANTHER" id="PTHR30040">
    <property type="entry name" value="THIAMINE BIOSYNTHESIS LIPOPROTEIN APBE"/>
    <property type="match status" value="1"/>
</dbReference>
<feature type="binding site" evidence="11">
    <location>
        <position position="170"/>
    </location>
    <ligand>
        <name>Mg(2+)</name>
        <dbReference type="ChEBI" id="CHEBI:18420"/>
    </ligand>
</feature>
<feature type="binding site" evidence="11">
    <location>
        <position position="279"/>
    </location>
    <ligand>
        <name>Mg(2+)</name>
        <dbReference type="ChEBI" id="CHEBI:18420"/>
    </ligand>
</feature>
<dbReference type="Pfam" id="PF02424">
    <property type="entry name" value="ApbE"/>
    <property type="match status" value="1"/>
</dbReference>
<gene>
    <name evidence="13" type="ORF">B7H23_12040</name>
</gene>
<feature type="chain" id="PRO_5039949741" description="FAD:protein FMN transferase" evidence="12">
    <location>
        <begin position="28"/>
        <end position="318"/>
    </location>
</feature>
<evidence type="ECO:0000256" key="2">
    <source>
        <dbReference type="ARBA" id="ARBA00016337"/>
    </source>
</evidence>
<dbReference type="EC" id="2.7.1.180" evidence="1 10"/>
<evidence type="ECO:0000313" key="14">
    <source>
        <dbReference type="Proteomes" id="UP000215405"/>
    </source>
</evidence>
<dbReference type="SUPFAM" id="SSF143631">
    <property type="entry name" value="ApbE-like"/>
    <property type="match status" value="1"/>
</dbReference>
<dbReference type="Proteomes" id="UP000215405">
    <property type="component" value="Unassembled WGS sequence"/>
</dbReference>
<dbReference type="PROSITE" id="PS51318">
    <property type="entry name" value="TAT"/>
    <property type="match status" value="1"/>
</dbReference>
<dbReference type="Gene3D" id="3.10.520.10">
    <property type="entry name" value="ApbE-like domains"/>
    <property type="match status" value="1"/>
</dbReference>
<keyword evidence="12" id="KW-0732">Signal</keyword>
<comment type="cofactor">
    <cofactor evidence="11">
        <name>Mg(2+)</name>
        <dbReference type="ChEBI" id="CHEBI:18420"/>
    </cofactor>
    <cofactor evidence="11">
        <name>Mn(2+)</name>
        <dbReference type="ChEBI" id="CHEBI:29035"/>
    </cofactor>
    <text evidence="11">Magnesium. Can also use manganese.</text>
</comment>
<dbReference type="RefSeq" id="WP_094077617.1">
    <property type="nucleotide sequence ID" value="NZ_NBYO01000002.1"/>
</dbReference>
<dbReference type="GO" id="GO:0046872">
    <property type="term" value="F:metal ion binding"/>
    <property type="evidence" value="ECO:0007669"/>
    <property type="project" value="UniProtKB-UniRule"/>
</dbReference>
<proteinExistence type="inferred from homology"/>
<accession>A0A231UY34</accession>
<evidence type="ECO:0000256" key="4">
    <source>
        <dbReference type="ARBA" id="ARBA00022679"/>
    </source>
</evidence>
<evidence type="ECO:0000256" key="5">
    <source>
        <dbReference type="ARBA" id="ARBA00022723"/>
    </source>
</evidence>
<dbReference type="EMBL" id="NBYO01000002">
    <property type="protein sequence ID" value="OXT00800.1"/>
    <property type="molecule type" value="Genomic_DNA"/>
</dbReference>
<dbReference type="PANTHER" id="PTHR30040:SF2">
    <property type="entry name" value="FAD:PROTEIN FMN TRANSFERASE"/>
    <property type="match status" value="1"/>
</dbReference>
<feature type="binding site" evidence="11">
    <location>
        <position position="283"/>
    </location>
    <ligand>
        <name>Mg(2+)</name>
        <dbReference type="ChEBI" id="CHEBI:18420"/>
    </ligand>
</feature>
<dbReference type="GO" id="GO:0016740">
    <property type="term" value="F:transferase activity"/>
    <property type="evidence" value="ECO:0007669"/>
    <property type="project" value="UniProtKB-UniRule"/>
</dbReference>
<dbReference type="InterPro" id="IPR006311">
    <property type="entry name" value="TAT_signal"/>
</dbReference>
<evidence type="ECO:0000256" key="7">
    <source>
        <dbReference type="ARBA" id="ARBA00022842"/>
    </source>
</evidence>
<keyword evidence="6 10" id="KW-0274">FAD</keyword>
<keyword evidence="14" id="KW-1185">Reference proteome</keyword>
<protein>
    <recommendedName>
        <fullName evidence="2 10">FAD:protein FMN transferase</fullName>
        <ecNumber evidence="1 10">2.7.1.180</ecNumber>
    </recommendedName>
    <alternativeName>
        <fullName evidence="8 10">Flavin transferase</fullName>
    </alternativeName>
</protein>
<comment type="similarity">
    <text evidence="10">Belongs to the ApbE family.</text>
</comment>
<evidence type="ECO:0000256" key="11">
    <source>
        <dbReference type="PIRSR" id="PIRSR006268-2"/>
    </source>
</evidence>
<keyword evidence="3 10" id="KW-0285">Flavoprotein</keyword>
<evidence type="ECO:0000256" key="8">
    <source>
        <dbReference type="ARBA" id="ARBA00031306"/>
    </source>
</evidence>
<dbReference type="InterPro" id="IPR003374">
    <property type="entry name" value="ApbE-like_sf"/>
</dbReference>
<evidence type="ECO:0000256" key="1">
    <source>
        <dbReference type="ARBA" id="ARBA00011955"/>
    </source>
</evidence>
<evidence type="ECO:0000256" key="12">
    <source>
        <dbReference type="SAM" id="SignalP"/>
    </source>
</evidence>
<keyword evidence="4 10" id="KW-0808">Transferase</keyword>
<evidence type="ECO:0000256" key="10">
    <source>
        <dbReference type="PIRNR" id="PIRNR006268"/>
    </source>
</evidence>
<dbReference type="InterPro" id="IPR024932">
    <property type="entry name" value="ApbE"/>
</dbReference>
<name>A0A231UY34_9HYPH</name>
<evidence type="ECO:0000256" key="3">
    <source>
        <dbReference type="ARBA" id="ARBA00022630"/>
    </source>
</evidence>
<reference evidence="14" key="1">
    <citation type="journal article" date="2017" name="Int. J. Syst. Evol. Microbiol.">
        <title>Notoacmeibacter marinus gen. nov., sp. nov., isolated from the gut of a limpet and proposal of Notoacmeibacteraceae fam. nov. in the order Rhizobiales of the class Alphaproteobacteria.</title>
        <authorList>
            <person name="Huang Z."/>
            <person name="Guo F."/>
            <person name="Lai Q."/>
        </authorList>
    </citation>
    <scope>NUCLEOTIDE SEQUENCE [LARGE SCALE GENOMIC DNA]</scope>
    <source>
        <strain evidence="14">XMTR2A4</strain>
    </source>
</reference>
<sequence length="318" mass="32904">MSINRRRFIQIAAASSASLLMAGPAFAAAHVRWSGFAMGAGASLTIAGLPEQEAQPLIAAARAEIERMETLFSLYRPGSEIVRLNRDGRLAMPSQEMVALLSIVGTVHEATDGLFDPTVQPVWSLLAQTGGRPDRVALDAALGKVGWQDVRIGSDEIAFARDGMALTLNGIAQGYATDRVAALLKSAGLANVLVSVGEISALGEREPGQPWRVGLAEAGDSDAEETLALTDMAVATSAPKGTSFDESGAVGHILHPKRGPVAGQWRRISVIHSSAAIADGLSTGFALLPAKGLAVALAKTGGRAIAVDRLGARTVLSG</sequence>
<organism evidence="13 14">
    <name type="scientific">Notoacmeibacter marinus</name>
    <dbReference type="NCBI Taxonomy" id="1876515"/>
    <lineage>
        <taxon>Bacteria</taxon>
        <taxon>Pseudomonadati</taxon>
        <taxon>Pseudomonadota</taxon>
        <taxon>Alphaproteobacteria</taxon>
        <taxon>Hyphomicrobiales</taxon>
        <taxon>Notoacmeibacteraceae</taxon>
        <taxon>Notoacmeibacter</taxon>
    </lineage>
</organism>
<feature type="signal peptide" evidence="12">
    <location>
        <begin position="1"/>
        <end position="27"/>
    </location>
</feature>
<evidence type="ECO:0000256" key="9">
    <source>
        <dbReference type="ARBA" id="ARBA00048540"/>
    </source>
</evidence>
<evidence type="ECO:0000256" key="6">
    <source>
        <dbReference type="ARBA" id="ARBA00022827"/>
    </source>
</evidence>
<dbReference type="AlphaFoldDB" id="A0A231UY34"/>
<dbReference type="PIRSF" id="PIRSF006268">
    <property type="entry name" value="ApbE"/>
    <property type="match status" value="1"/>
</dbReference>
<keyword evidence="7 10" id="KW-0460">Magnesium</keyword>
<keyword evidence="5 10" id="KW-0479">Metal-binding</keyword>